<evidence type="ECO:0000256" key="1">
    <source>
        <dbReference type="ARBA" id="ARBA00001966"/>
    </source>
</evidence>
<dbReference type="InterPro" id="IPR042087">
    <property type="entry name" value="DNA_pol_B_thumb"/>
</dbReference>
<dbReference type="InterPro" id="IPR025687">
    <property type="entry name" value="Znf-C4pol"/>
</dbReference>
<evidence type="ECO:0000256" key="13">
    <source>
        <dbReference type="ARBA" id="ARBA00023204"/>
    </source>
</evidence>
<keyword evidence="7" id="KW-0479">Metal-binding</keyword>
<dbReference type="CDD" id="cd05534">
    <property type="entry name" value="POLBc_zeta"/>
    <property type="match status" value="1"/>
</dbReference>
<dbReference type="SUPFAM" id="SSF56672">
    <property type="entry name" value="DNA/RNA polymerases"/>
    <property type="match status" value="1"/>
</dbReference>
<evidence type="ECO:0000256" key="7">
    <source>
        <dbReference type="ARBA" id="ARBA00022723"/>
    </source>
</evidence>
<feature type="region of interest" description="Disordered" evidence="15">
    <location>
        <begin position="161"/>
        <end position="193"/>
    </location>
</feature>
<dbReference type="FunFam" id="1.10.132.60:FF:000005">
    <property type="entry name" value="Putative DNA polymerase zeta catalytic subunit"/>
    <property type="match status" value="1"/>
</dbReference>
<dbReference type="GO" id="GO:0046872">
    <property type="term" value="F:metal ion binding"/>
    <property type="evidence" value="ECO:0007669"/>
    <property type="project" value="UniProtKB-KW"/>
</dbReference>
<evidence type="ECO:0000256" key="12">
    <source>
        <dbReference type="ARBA" id="ARBA00023014"/>
    </source>
</evidence>
<evidence type="ECO:0000256" key="11">
    <source>
        <dbReference type="ARBA" id="ARBA00023004"/>
    </source>
</evidence>
<reference evidence="19" key="1">
    <citation type="submission" date="2023-03" db="EMBL/GenBank/DDBJ databases">
        <authorList>
            <person name="Steffen K."/>
            <person name="Cardenas P."/>
        </authorList>
    </citation>
    <scope>NUCLEOTIDE SEQUENCE</scope>
</reference>
<dbReference type="GO" id="GO:0051536">
    <property type="term" value="F:iron-sulfur cluster binding"/>
    <property type="evidence" value="ECO:0007669"/>
    <property type="project" value="UniProtKB-KW"/>
</dbReference>
<dbReference type="FunFam" id="3.30.420.10:FF:000024">
    <property type="entry name" value="DNA polymerase zeta catalytic subunit"/>
    <property type="match status" value="1"/>
</dbReference>
<feature type="compositionally biased region" description="Polar residues" evidence="15">
    <location>
        <begin position="183"/>
        <end position="192"/>
    </location>
</feature>
<dbReference type="FunFam" id="1.10.287.690:FF:000002">
    <property type="entry name" value="DNA polymerase zeta"/>
    <property type="match status" value="1"/>
</dbReference>
<keyword evidence="12" id="KW-0411">Iron-sulfur</keyword>
<comment type="similarity">
    <text evidence="2">Belongs to the DNA polymerase type-B family.</text>
</comment>
<dbReference type="InterPro" id="IPR012337">
    <property type="entry name" value="RNaseH-like_sf"/>
</dbReference>
<comment type="caution">
    <text evidence="19">The sequence shown here is derived from an EMBL/GenBank/DDBJ whole genome shotgun (WGS) entry which is preliminary data.</text>
</comment>
<keyword evidence="6" id="KW-0548">Nucleotidyltransferase</keyword>
<feature type="domain" description="DNA-directed DNA polymerase family B exonuclease" evidence="17">
    <location>
        <begin position="105"/>
        <end position="218"/>
    </location>
</feature>
<dbReference type="GO" id="GO:0003677">
    <property type="term" value="F:DNA binding"/>
    <property type="evidence" value="ECO:0007669"/>
    <property type="project" value="InterPro"/>
</dbReference>
<name>A0AA35SKU9_GEOBA</name>
<dbReference type="Gene3D" id="1.10.132.60">
    <property type="entry name" value="DNA polymerase family B, C-terminal domain"/>
    <property type="match status" value="1"/>
</dbReference>
<dbReference type="GO" id="GO:0016035">
    <property type="term" value="C:zeta DNA polymerase complex"/>
    <property type="evidence" value="ECO:0007669"/>
    <property type="project" value="InterPro"/>
</dbReference>
<dbReference type="GO" id="GO:0005634">
    <property type="term" value="C:nucleus"/>
    <property type="evidence" value="ECO:0007669"/>
    <property type="project" value="TreeGrafter"/>
</dbReference>
<dbReference type="InterPro" id="IPR023211">
    <property type="entry name" value="DNA_pol_palm_dom_sf"/>
</dbReference>
<dbReference type="GO" id="GO:0000166">
    <property type="term" value="F:nucleotide binding"/>
    <property type="evidence" value="ECO:0007669"/>
    <property type="project" value="InterPro"/>
</dbReference>
<dbReference type="InterPro" id="IPR030559">
    <property type="entry name" value="PolZ_Rev3"/>
</dbReference>
<feature type="compositionally biased region" description="Basic and acidic residues" evidence="15">
    <location>
        <begin position="167"/>
        <end position="182"/>
    </location>
</feature>
<keyword evidence="11" id="KW-0408">Iron</keyword>
<evidence type="ECO:0000256" key="14">
    <source>
        <dbReference type="ARBA" id="ARBA00049244"/>
    </source>
</evidence>
<feature type="domain" description="DNA-directed DNA polymerase family B multifunctional" evidence="16">
    <location>
        <begin position="286"/>
        <end position="736"/>
    </location>
</feature>
<evidence type="ECO:0000259" key="18">
    <source>
        <dbReference type="Pfam" id="PF14260"/>
    </source>
</evidence>
<dbReference type="InterPro" id="IPR036397">
    <property type="entry name" value="RNaseH_sf"/>
</dbReference>
<evidence type="ECO:0000313" key="19">
    <source>
        <dbReference type="EMBL" id="CAI8031970.1"/>
    </source>
</evidence>
<dbReference type="InterPro" id="IPR006134">
    <property type="entry name" value="DNA-dir_DNA_pol_B_multi_dom"/>
</dbReference>
<keyword evidence="10" id="KW-0239">DNA-directed DNA polymerase</keyword>
<accession>A0AA35SKU9</accession>
<dbReference type="GO" id="GO:0003887">
    <property type="term" value="F:DNA-directed DNA polymerase activity"/>
    <property type="evidence" value="ECO:0007669"/>
    <property type="project" value="UniProtKB-KW"/>
</dbReference>
<dbReference type="EC" id="2.7.7.7" evidence="3"/>
<evidence type="ECO:0000256" key="15">
    <source>
        <dbReference type="SAM" id="MobiDB-lite"/>
    </source>
</evidence>
<keyword evidence="5" id="KW-0808">Transferase</keyword>
<feature type="domain" description="C4-type zinc-finger of DNA polymerase delta" evidence="18">
    <location>
        <begin position="798"/>
        <end position="868"/>
    </location>
</feature>
<evidence type="ECO:0000313" key="20">
    <source>
        <dbReference type="Proteomes" id="UP001174909"/>
    </source>
</evidence>
<keyword evidence="8" id="KW-0227">DNA damage</keyword>
<dbReference type="InterPro" id="IPR043502">
    <property type="entry name" value="DNA/RNA_pol_sf"/>
</dbReference>
<dbReference type="GO" id="GO:0000724">
    <property type="term" value="P:double-strand break repair via homologous recombination"/>
    <property type="evidence" value="ECO:0007669"/>
    <property type="project" value="TreeGrafter"/>
</dbReference>
<comment type="catalytic activity">
    <reaction evidence="14">
        <text>DNA(n) + a 2'-deoxyribonucleoside 5'-triphosphate = DNA(n+1) + diphosphate</text>
        <dbReference type="Rhea" id="RHEA:22508"/>
        <dbReference type="Rhea" id="RHEA-COMP:17339"/>
        <dbReference type="Rhea" id="RHEA-COMP:17340"/>
        <dbReference type="ChEBI" id="CHEBI:33019"/>
        <dbReference type="ChEBI" id="CHEBI:61560"/>
        <dbReference type="ChEBI" id="CHEBI:173112"/>
        <dbReference type="EC" id="2.7.7.7"/>
    </reaction>
</comment>
<keyword evidence="20" id="KW-1185">Reference proteome</keyword>
<dbReference type="Proteomes" id="UP001174909">
    <property type="component" value="Unassembled WGS sequence"/>
</dbReference>
<dbReference type="EMBL" id="CASHTH010002580">
    <property type="protein sequence ID" value="CAI8031970.1"/>
    <property type="molecule type" value="Genomic_DNA"/>
</dbReference>
<comment type="cofactor">
    <cofactor evidence="1">
        <name>[4Fe-4S] cluster</name>
        <dbReference type="ChEBI" id="CHEBI:49883"/>
    </cofactor>
</comment>
<proteinExistence type="inferred from homology"/>
<dbReference type="Pfam" id="PF14260">
    <property type="entry name" value="zf-C4pol"/>
    <property type="match status" value="1"/>
</dbReference>
<dbReference type="CDD" id="cd05778">
    <property type="entry name" value="DNA_polB_zeta_exo"/>
    <property type="match status" value="1"/>
</dbReference>
<keyword evidence="13" id="KW-0234">DNA repair</keyword>
<evidence type="ECO:0000256" key="4">
    <source>
        <dbReference type="ARBA" id="ARBA00021589"/>
    </source>
</evidence>
<keyword evidence="9" id="KW-0862">Zinc</keyword>
<evidence type="ECO:0000256" key="2">
    <source>
        <dbReference type="ARBA" id="ARBA00005755"/>
    </source>
</evidence>
<dbReference type="SMART" id="SM00486">
    <property type="entry name" value="POLBc"/>
    <property type="match status" value="1"/>
</dbReference>
<dbReference type="Gene3D" id="1.10.287.690">
    <property type="entry name" value="Helix hairpin bin"/>
    <property type="match status" value="1"/>
</dbReference>
<dbReference type="Gene3D" id="3.90.1600.10">
    <property type="entry name" value="Palm domain of DNA polymerase"/>
    <property type="match status" value="1"/>
</dbReference>
<evidence type="ECO:0000256" key="10">
    <source>
        <dbReference type="ARBA" id="ARBA00022932"/>
    </source>
</evidence>
<evidence type="ECO:0000256" key="6">
    <source>
        <dbReference type="ARBA" id="ARBA00022695"/>
    </source>
</evidence>
<dbReference type="AlphaFoldDB" id="A0AA35SKU9"/>
<evidence type="ECO:0000259" key="16">
    <source>
        <dbReference type="Pfam" id="PF00136"/>
    </source>
</evidence>
<evidence type="ECO:0000256" key="3">
    <source>
        <dbReference type="ARBA" id="ARBA00012417"/>
    </source>
</evidence>
<evidence type="ECO:0000256" key="8">
    <source>
        <dbReference type="ARBA" id="ARBA00022763"/>
    </source>
</evidence>
<organism evidence="19 20">
    <name type="scientific">Geodia barretti</name>
    <name type="common">Barrett's horny sponge</name>
    <dbReference type="NCBI Taxonomy" id="519541"/>
    <lineage>
        <taxon>Eukaryota</taxon>
        <taxon>Metazoa</taxon>
        <taxon>Porifera</taxon>
        <taxon>Demospongiae</taxon>
        <taxon>Heteroscleromorpha</taxon>
        <taxon>Tetractinellida</taxon>
        <taxon>Astrophorina</taxon>
        <taxon>Geodiidae</taxon>
        <taxon>Geodia</taxon>
    </lineage>
</organism>
<gene>
    <name evidence="19" type="ORF">GBAR_LOCUS18106</name>
</gene>
<protein>
    <recommendedName>
        <fullName evidence="4">DNA polymerase zeta catalytic subunit</fullName>
        <ecNumber evidence="3">2.7.7.7</ecNumber>
    </recommendedName>
</protein>
<evidence type="ECO:0000256" key="5">
    <source>
        <dbReference type="ARBA" id="ARBA00022679"/>
    </source>
</evidence>
<dbReference type="InterPro" id="IPR006172">
    <property type="entry name" value="DNA-dir_DNA_pol_B"/>
</dbReference>
<dbReference type="PANTHER" id="PTHR45812:SF1">
    <property type="entry name" value="DNA POLYMERASE ZETA CATALYTIC SUBUNIT"/>
    <property type="match status" value="1"/>
</dbReference>
<dbReference type="Gene3D" id="3.30.420.10">
    <property type="entry name" value="Ribonuclease H-like superfamily/Ribonuclease H"/>
    <property type="match status" value="1"/>
</dbReference>
<dbReference type="GO" id="GO:0042276">
    <property type="term" value="P:error-prone translesion synthesis"/>
    <property type="evidence" value="ECO:0007669"/>
    <property type="project" value="TreeGrafter"/>
</dbReference>
<dbReference type="Pfam" id="PF03104">
    <property type="entry name" value="DNA_pol_B_exo1"/>
    <property type="match status" value="1"/>
</dbReference>
<dbReference type="InterPro" id="IPR006133">
    <property type="entry name" value="DNA-dir_DNA_pol_B_exonuc"/>
</dbReference>
<dbReference type="SUPFAM" id="SSF53098">
    <property type="entry name" value="Ribonuclease H-like"/>
    <property type="match status" value="1"/>
</dbReference>
<evidence type="ECO:0000259" key="17">
    <source>
        <dbReference type="Pfam" id="PF03104"/>
    </source>
</evidence>
<dbReference type="PRINTS" id="PR00106">
    <property type="entry name" value="DNAPOLB"/>
</dbReference>
<sequence length="894" mass="101272">MTIPIQILTGNQQNFSRRTYREWLLLTSRIVVSRRYMFPGRRRKIHHHGNSRTTHQIKSHLLIQTHQSQHQTRKCPEKLTSISAGPGGQSSQTTRGYLSGCVSGEGVEVTYVSSESELFEQLVSVVRRHDPDILLGYDVTMMSWGYLIDRAAVLNSNLTNQISRTPHQPDQKPNVDRADSGSRTRPKSSSGGVQIPGRIVVSVWRLLRKELALTSYSFESTFFQVMHQRIPMFPFQTLTQWYENGTLAKRAEVVDYYMLRCHGNYQMLEKLNVIGRTSEFARLYGIEFENVLTRGSQYRVESMLLRLAKPANYIATSPSIQQRARMAALECLPLILEPESKFYSDPVLLLDFQSLYPSIVIGYNYCYTTCLGRLRNLVLHGNFTFGTTTLKFKAHVLKKVKDKVTISPNGVVFVDPTVRRGVMPRMLEEILSTRIMVKGSMKKHAADKALNRMLDARQMGLKLIANVTYGYTAASFSGRMPCVEVADSIVGKARETLERAIKLISATREWRARVVYGATDSVFVLLKGASKEEAFRIGREICDRVTADNPKPIKLKFEKVYYPCILQTKNRYCGYMYETPDQTEPVYDAKGIETVRRDTCPAVAKVLEKSLSLLFSTFDLSQVKSYVQRQLTKLLDGHVSLQDHILAKEYRGRGKYRPSACVPALELARRGVATDPRAEPRPGERVPYVVVYGHPGQPLIQLVRPPLEVAKDPTLRLNGVYYITKQVLPALDRALSLLGVDVYQWYRDLPRVIRAPLPAIQETGDRKLKVKTCSSNARLFTFVYLQGTLGQYFATVHCPICNELTNEGLCSSCRGNPQLVATVLSRQIHDIESAHHSVTMLCHSCTRTPDPSIPHQCVSLDCPVLYRRLHTHHTLQTLPNLTRLLDHTTLSKSP</sequence>
<dbReference type="Pfam" id="PF00136">
    <property type="entry name" value="DNA_pol_B"/>
    <property type="match status" value="1"/>
</dbReference>
<dbReference type="PANTHER" id="PTHR45812">
    <property type="entry name" value="DNA POLYMERASE ZETA CATALYTIC SUBUNIT"/>
    <property type="match status" value="1"/>
</dbReference>
<evidence type="ECO:0000256" key="9">
    <source>
        <dbReference type="ARBA" id="ARBA00022833"/>
    </source>
</evidence>